<gene>
    <name evidence="9" type="ORF">IDF66_18155</name>
</gene>
<dbReference type="PIRSF" id="PIRSF000429">
    <property type="entry name" value="Ac-CoA_Ac_transf"/>
    <property type="match status" value="1"/>
</dbReference>
<evidence type="ECO:0000256" key="5">
    <source>
        <dbReference type="ARBA" id="ARBA00040529"/>
    </source>
</evidence>
<evidence type="ECO:0000256" key="3">
    <source>
        <dbReference type="ARBA" id="ARBA00022679"/>
    </source>
</evidence>
<dbReference type="PANTHER" id="PTHR18919:SF107">
    <property type="entry name" value="ACETYL-COA ACETYLTRANSFERASE, CYTOSOLIC"/>
    <property type="match status" value="1"/>
</dbReference>
<dbReference type="NCBIfam" id="NF004853">
    <property type="entry name" value="PRK06205.1"/>
    <property type="match status" value="1"/>
</dbReference>
<feature type="domain" description="Thiolase C-terminal" evidence="8">
    <location>
        <begin position="282"/>
        <end position="410"/>
    </location>
</feature>
<organism evidence="9 10">
    <name type="scientific">Gordonia hankookensis</name>
    <dbReference type="NCBI Taxonomy" id="589403"/>
    <lineage>
        <taxon>Bacteria</taxon>
        <taxon>Bacillati</taxon>
        <taxon>Actinomycetota</taxon>
        <taxon>Actinomycetes</taxon>
        <taxon>Mycobacteriales</taxon>
        <taxon>Gordoniaceae</taxon>
        <taxon>Gordonia</taxon>
    </lineage>
</organism>
<evidence type="ECO:0000313" key="10">
    <source>
        <dbReference type="Proteomes" id="UP000602395"/>
    </source>
</evidence>
<evidence type="ECO:0000256" key="2">
    <source>
        <dbReference type="ARBA" id="ARBA00012705"/>
    </source>
</evidence>
<reference evidence="9 10" key="1">
    <citation type="submission" date="2020-09" db="EMBL/GenBank/DDBJ databases">
        <title>Novel species in genus Gordonia.</title>
        <authorList>
            <person name="Zhang G."/>
        </authorList>
    </citation>
    <scope>NUCLEOTIDE SEQUENCE [LARGE SCALE GENOMIC DNA]</scope>
    <source>
        <strain evidence="9 10">ON-33</strain>
    </source>
</reference>
<evidence type="ECO:0000259" key="8">
    <source>
        <dbReference type="Pfam" id="PF02803"/>
    </source>
</evidence>
<evidence type="ECO:0000313" key="9">
    <source>
        <dbReference type="EMBL" id="MBD1321508.1"/>
    </source>
</evidence>
<dbReference type="EC" id="2.3.1.9" evidence="2"/>
<dbReference type="InterPro" id="IPR016039">
    <property type="entry name" value="Thiolase-like"/>
</dbReference>
<dbReference type="InterPro" id="IPR020617">
    <property type="entry name" value="Thiolase_C"/>
</dbReference>
<dbReference type="Pfam" id="PF02803">
    <property type="entry name" value="Thiolase_C"/>
    <property type="match status" value="1"/>
</dbReference>
<evidence type="ECO:0000259" key="7">
    <source>
        <dbReference type="Pfam" id="PF00108"/>
    </source>
</evidence>
<dbReference type="Pfam" id="PF00108">
    <property type="entry name" value="Thiolase_N"/>
    <property type="match status" value="1"/>
</dbReference>
<dbReference type="InterPro" id="IPR002155">
    <property type="entry name" value="Thiolase"/>
</dbReference>
<dbReference type="NCBIfam" id="TIGR01930">
    <property type="entry name" value="AcCoA-C-Actrans"/>
    <property type="match status" value="1"/>
</dbReference>
<dbReference type="Proteomes" id="UP000602395">
    <property type="component" value="Unassembled WGS sequence"/>
</dbReference>
<name>A0ABR7WGD4_9ACTN</name>
<keyword evidence="10" id="KW-1185">Reference proteome</keyword>
<comment type="similarity">
    <text evidence="1 6">Belongs to the thiolase-like superfamily. Thiolase family.</text>
</comment>
<accession>A0ABR7WGD4</accession>
<dbReference type="RefSeq" id="WP_190268006.1">
    <property type="nucleotide sequence ID" value="NZ_BAABAD010000005.1"/>
</dbReference>
<keyword evidence="3 6" id="KW-0808">Transferase</keyword>
<proteinExistence type="inferred from homology"/>
<dbReference type="InterPro" id="IPR020616">
    <property type="entry name" value="Thiolase_N"/>
</dbReference>
<dbReference type="Gene3D" id="3.40.47.10">
    <property type="match status" value="2"/>
</dbReference>
<protein>
    <recommendedName>
        <fullName evidence="5">Probable acetyl-CoA acetyltransferase</fullName>
        <ecNumber evidence="2">2.3.1.9</ecNumber>
    </recommendedName>
</protein>
<comment type="caution">
    <text evidence="9">The sequence shown here is derived from an EMBL/GenBank/DDBJ whole genome shotgun (WGS) entry which is preliminary data.</text>
</comment>
<dbReference type="PANTHER" id="PTHR18919">
    <property type="entry name" value="ACETYL-COA C-ACYLTRANSFERASE"/>
    <property type="match status" value="1"/>
</dbReference>
<dbReference type="EMBL" id="JACWMS010000003">
    <property type="protein sequence ID" value="MBD1321508.1"/>
    <property type="molecule type" value="Genomic_DNA"/>
</dbReference>
<sequence>MRDTVLRDVVICEPVRTPIGRYGGMFKDVTAVELGVTALRGMLDRTGLAPDVVEDVVLGHCNGNSEAPAIGRVVALDAGLPITVGGMHIDRRCGSGLQAVVQAAFQVAAGDNDVVVAGGTESMSNASFYSVDMRWGGARTGIAMHDSLVRARSTAGGQNYPVPGGMIETAENLRKEYEISREEQDELAVESHLRAVRAQKDGILAEEIIPVTVRSRGGEQIIDTDEHPRPDVSPDSLAKLRPIMGKADPDATVTAGNASGQNDAAAMCIVTTPDVAEKHGLRPLVRLVSWAVAGVPPRTMGIGPVPATEKALAKAGVTLADIDVIELNEAFAAQALAVTREWGFGRFGTGGGFDRTNVHGSGISLGHPVGATGVRMLASLAREMVRNDVRYGLETMCIGGGQGLAAVFERVV</sequence>
<keyword evidence="4 6" id="KW-0012">Acyltransferase</keyword>
<evidence type="ECO:0000256" key="6">
    <source>
        <dbReference type="RuleBase" id="RU003557"/>
    </source>
</evidence>
<dbReference type="SUPFAM" id="SSF53901">
    <property type="entry name" value="Thiolase-like"/>
    <property type="match status" value="2"/>
</dbReference>
<dbReference type="CDD" id="cd00751">
    <property type="entry name" value="thiolase"/>
    <property type="match status" value="1"/>
</dbReference>
<evidence type="ECO:0000256" key="1">
    <source>
        <dbReference type="ARBA" id="ARBA00010982"/>
    </source>
</evidence>
<evidence type="ECO:0000256" key="4">
    <source>
        <dbReference type="ARBA" id="ARBA00023315"/>
    </source>
</evidence>
<feature type="domain" description="Thiolase N-terminal" evidence="7">
    <location>
        <begin position="9"/>
        <end position="272"/>
    </location>
</feature>